<evidence type="ECO:0000313" key="1">
    <source>
        <dbReference type="EMBL" id="TWJ09280.1"/>
    </source>
</evidence>
<protein>
    <submittedName>
        <fullName evidence="1">Uncharacterized protein</fullName>
    </submittedName>
</protein>
<name>A0A562UUH1_9SPHN</name>
<sequence>MQAQVWFRSSNNFRSLSNLDPPAIDIAMAPGPVKAYTSEHAILEDGSVTFACSGDMELWPWLKLPAQHPIVIQTQNYWTSVGASAALGTLDEGKWSALTWTDWVLHDHSATHATRGIFARTLVEDELAFETRLYDQDEKLIVTMRGRGVVFRTRNFEEWREGTKRTLADQSGPTGFRYAPRELLNLSGAEVPLVSELDGPHAAALITKENGLMPGHPYFSGSGDHVNAPHLAEVARQIASQINAGMPLLVVSGEMDMYRYVELGIKFDARLLEHAANSATMEIAQKDRSCAKLSLNWETIRP</sequence>
<gene>
    <name evidence="1" type="ORF">JN10_0909</name>
</gene>
<evidence type="ECO:0000313" key="2">
    <source>
        <dbReference type="Proteomes" id="UP000320547"/>
    </source>
</evidence>
<organism evidence="1 2">
    <name type="scientific">Altererythrobacter ishigakiensis</name>
    <dbReference type="NCBI Taxonomy" id="476157"/>
    <lineage>
        <taxon>Bacteria</taxon>
        <taxon>Pseudomonadati</taxon>
        <taxon>Pseudomonadota</taxon>
        <taxon>Alphaproteobacteria</taxon>
        <taxon>Sphingomonadales</taxon>
        <taxon>Erythrobacteraceae</taxon>
        <taxon>Altererythrobacter</taxon>
    </lineage>
</organism>
<accession>A0A562UUH1</accession>
<proteinExistence type="predicted"/>
<dbReference type="AlphaFoldDB" id="A0A562UUH1"/>
<keyword evidence="2" id="KW-1185">Reference proteome</keyword>
<dbReference type="Proteomes" id="UP000320547">
    <property type="component" value="Unassembled WGS sequence"/>
</dbReference>
<reference evidence="1 2" key="1">
    <citation type="submission" date="2019-07" db="EMBL/GenBank/DDBJ databases">
        <title>Genomic Encyclopedia of Archaeal and Bacterial Type Strains, Phase II (KMG-II): from individual species to whole genera.</title>
        <authorList>
            <person name="Goeker M."/>
        </authorList>
    </citation>
    <scope>NUCLEOTIDE SEQUENCE [LARGE SCALE GENOMIC DNA]</scope>
    <source>
        <strain evidence="1 2">ATCC BAA-2084</strain>
    </source>
</reference>
<comment type="caution">
    <text evidence="1">The sequence shown here is derived from an EMBL/GenBank/DDBJ whole genome shotgun (WGS) entry which is preliminary data.</text>
</comment>
<dbReference type="EMBL" id="VLLK01000001">
    <property type="protein sequence ID" value="TWJ09280.1"/>
    <property type="molecule type" value="Genomic_DNA"/>
</dbReference>